<evidence type="ECO:0000313" key="4">
    <source>
        <dbReference type="EMBL" id="TQR97043.1"/>
    </source>
</evidence>
<dbReference type="Pfam" id="PF00005">
    <property type="entry name" value="ABC_tran"/>
    <property type="match status" value="1"/>
</dbReference>
<dbReference type="EMBL" id="VIJZ01000009">
    <property type="protein sequence ID" value="TQR97043.1"/>
    <property type="molecule type" value="Genomic_DNA"/>
</dbReference>
<feature type="domain" description="ABC transporter" evidence="3">
    <location>
        <begin position="3"/>
        <end position="206"/>
    </location>
</feature>
<keyword evidence="1" id="KW-0547">Nucleotide-binding</keyword>
<dbReference type="PROSITE" id="PS00211">
    <property type="entry name" value="ABC_TRANSPORTER_1"/>
    <property type="match status" value="1"/>
</dbReference>
<dbReference type="InterPro" id="IPR027417">
    <property type="entry name" value="P-loop_NTPase"/>
</dbReference>
<dbReference type="PANTHER" id="PTHR43394:SF1">
    <property type="entry name" value="ATP-BINDING CASSETTE SUB-FAMILY B MEMBER 10, MITOCHONDRIAL"/>
    <property type="match status" value="1"/>
</dbReference>
<organism evidence="4 5">
    <name type="scientific">Paenibacillus ottowii</name>
    <dbReference type="NCBI Taxonomy" id="2315729"/>
    <lineage>
        <taxon>Bacteria</taxon>
        <taxon>Bacillati</taxon>
        <taxon>Bacillota</taxon>
        <taxon>Bacilli</taxon>
        <taxon>Bacillales</taxon>
        <taxon>Paenibacillaceae</taxon>
        <taxon>Paenibacillus</taxon>
    </lineage>
</organism>
<dbReference type="Gene3D" id="3.40.50.300">
    <property type="entry name" value="P-loop containing nucleotide triphosphate hydrolases"/>
    <property type="match status" value="1"/>
</dbReference>
<dbReference type="Proteomes" id="UP000319219">
    <property type="component" value="Unassembled WGS sequence"/>
</dbReference>
<evidence type="ECO:0000259" key="3">
    <source>
        <dbReference type="PROSITE" id="PS50893"/>
    </source>
</evidence>
<protein>
    <submittedName>
        <fullName evidence="4">ABC transporter ATP-binding protein</fullName>
    </submittedName>
</protein>
<dbReference type="PROSITE" id="PS50893">
    <property type="entry name" value="ABC_TRANSPORTER_2"/>
    <property type="match status" value="1"/>
</dbReference>
<dbReference type="InterPro" id="IPR003439">
    <property type="entry name" value="ABC_transporter-like_ATP-bd"/>
</dbReference>
<comment type="caution">
    <text evidence="4">The sequence shown here is derived from an EMBL/GenBank/DDBJ whole genome shotgun (WGS) entry which is preliminary data.</text>
</comment>
<gene>
    <name evidence="4" type="ORF">FKV70_20170</name>
</gene>
<dbReference type="InterPro" id="IPR039421">
    <property type="entry name" value="Type_1_exporter"/>
</dbReference>
<dbReference type="CDD" id="cd03228">
    <property type="entry name" value="ABCC_MRP_Like"/>
    <property type="match status" value="1"/>
</dbReference>
<dbReference type="GO" id="GO:0005524">
    <property type="term" value="F:ATP binding"/>
    <property type="evidence" value="ECO:0007669"/>
    <property type="project" value="UniProtKB-KW"/>
</dbReference>
<name>A0ABY3B0M9_9BACL</name>
<dbReference type="PANTHER" id="PTHR43394">
    <property type="entry name" value="ATP-DEPENDENT PERMEASE MDL1, MITOCHONDRIAL"/>
    <property type="match status" value="1"/>
</dbReference>
<dbReference type="InterPro" id="IPR003593">
    <property type="entry name" value="AAA+_ATPase"/>
</dbReference>
<keyword evidence="5" id="KW-1185">Reference proteome</keyword>
<proteinExistence type="predicted"/>
<dbReference type="RefSeq" id="WP_142613994.1">
    <property type="nucleotide sequence ID" value="NZ_VIJZ01000009.1"/>
</dbReference>
<dbReference type="SMART" id="SM00382">
    <property type="entry name" value="AAA"/>
    <property type="match status" value="1"/>
</dbReference>
<sequence length="206" mass="23503">MDIEFKNVSYSYNGLEKVLSDVSFSVHGNHIFCLSGRNGAGKSTLLKLLTKINCNYTGEILVNEKEMREWKRKDIISKIGICFQEPVMYVDTIFNNITLGQPGIPMTQLNSYIELLDTKKFIEESKKDQIIGKNFSLSGGQQQLISILRNIYTNKEVLIFDEPTSNLDGVVKKNFIDLLDDLKYNHTIILITHDSELGSKYEQILL</sequence>
<dbReference type="InterPro" id="IPR017871">
    <property type="entry name" value="ABC_transporter-like_CS"/>
</dbReference>
<dbReference type="SUPFAM" id="SSF52540">
    <property type="entry name" value="P-loop containing nucleoside triphosphate hydrolases"/>
    <property type="match status" value="1"/>
</dbReference>
<keyword evidence="2 4" id="KW-0067">ATP-binding</keyword>
<reference evidence="4 5" key="1">
    <citation type="submission" date="2019-07" db="EMBL/GenBank/DDBJ databases">
        <title>Paenibacillus ottowii sp. nov. isolated from a fermentation system processing bovine manure.</title>
        <authorList>
            <person name="Velazquez L.F."/>
            <person name="Rajbanshi S."/>
            <person name="Guan S."/>
            <person name="Hinchee M."/>
            <person name="Welsh A."/>
        </authorList>
    </citation>
    <scope>NUCLEOTIDE SEQUENCE [LARGE SCALE GENOMIC DNA]</scope>
    <source>
        <strain evidence="4 5">MS2379</strain>
    </source>
</reference>
<evidence type="ECO:0000313" key="5">
    <source>
        <dbReference type="Proteomes" id="UP000319219"/>
    </source>
</evidence>
<accession>A0ABY3B0M9</accession>
<evidence type="ECO:0000256" key="1">
    <source>
        <dbReference type="ARBA" id="ARBA00022741"/>
    </source>
</evidence>
<evidence type="ECO:0000256" key="2">
    <source>
        <dbReference type="ARBA" id="ARBA00022840"/>
    </source>
</evidence>